<reference evidence="2" key="1">
    <citation type="submission" date="2016-11" db="UniProtKB">
        <authorList>
            <consortium name="WormBaseParasite"/>
        </authorList>
    </citation>
    <scope>IDENTIFICATION</scope>
</reference>
<protein>
    <submittedName>
        <fullName evidence="2">Tho2 domain-containing protein</fullName>
    </submittedName>
</protein>
<dbReference type="WBParaSite" id="L893_g20948.t1">
    <property type="protein sequence ID" value="L893_g20948.t1"/>
    <property type="gene ID" value="L893_g20948"/>
</dbReference>
<name>A0A1I7YYD7_9BILA</name>
<keyword evidence="1" id="KW-1185">Reference proteome</keyword>
<dbReference type="AlphaFoldDB" id="A0A1I7YYD7"/>
<accession>A0A1I7YYD7</accession>
<proteinExistence type="predicted"/>
<organism evidence="1 2">
    <name type="scientific">Steinernema glaseri</name>
    <dbReference type="NCBI Taxonomy" id="37863"/>
    <lineage>
        <taxon>Eukaryota</taxon>
        <taxon>Metazoa</taxon>
        <taxon>Ecdysozoa</taxon>
        <taxon>Nematoda</taxon>
        <taxon>Chromadorea</taxon>
        <taxon>Rhabditida</taxon>
        <taxon>Tylenchina</taxon>
        <taxon>Panagrolaimomorpha</taxon>
        <taxon>Strongyloidoidea</taxon>
        <taxon>Steinernematidae</taxon>
        <taxon>Steinernema</taxon>
    </lineage>
</organism>
<sequence>MFSRVVKLSAISHEDRRKVAQLNGVVNHSAEKKAIRSARERSVASPGMTISEIKPLCRELALCLFCKTFPNPRDFRQGQWIVEALSQCMTFR</sequence>
<dbReference type="Proteomes" id="UP000095287">
    <property type="component" value="Unplaced"/>
</dbReference>
<evidence type="ECO:0000313" key="2">
    <source>
        <dbReference type="WBParaSite" id="L893_g20948.t1"/>
    </source>
</evidence>
<evidence type="ECO:0000313" key="1">
    <source>
        <dbReference type="Proteomes" id="UP000095287"/>
    </source>
</evidence>